<evidence type="ECO:0000313" key="4">
    <source>
        <dbReference type="EMBL" id="MCF2526730.1"/>
    </source>
</evidence>
<dbReference type="AlphaFoldDB" id="A0AA41PWP8"/>
<evidence type="ECO:0000256" key="2">
    <source>
        <dbReference type="SAM" id="Phobius"/>
    </source>
</evidence>
<feature type="domain" description="DUF8175" evidence="3">
    <location>
        <begin position="88"/>
        <end position="286"/>
    </location>
</feature>
<keyword evidence="2" id="KW-1133">Transmembrane helix</keyword>
<proteinExistence type="predicted"/>
<dbReference type="Proteomes" id="UP001165378">
    <property type="component" value="Unassembled WGS sequence"/>
</dbReference>
<dbReference type="RefSeq" id="WP_235050868.1">
    <property type="nucleotide sequence ID" value="NZ_JAKFHA010000002.1"/>
</dbReference>
<accession>A0AA41PWP8</accession>
<feature type="compositionally biased region" description="Low complexity" evidence="1">
    <location>
        <begin position="79"/>
        <end position="112"/>
    </location>
</feature>
<feature type="transmembrane region" description="Helical" evidence="2">
    <location>
        <begin position="21"/>
        <end position="42"/>
    </location>
</feature>
<reference evidence="4" key="1">
    <citation type="submission" date="2022-01" db="EMBL/GenBank/DDBJ databases">
        <title>Genome-Based Taxonomic Classification of the Phylum Actinobacteria.</title>
        <authorList>
            <person name="Gao Y."/>
        </authorList>
    </citation>
    <scope>NUCLEOTIDE SEQUENCE</scope>
    <source>
        <strain evidence="4">KLBMP 8922</strain>
    </source>
</reference>
<dbReference type="InterPro" id="IPR058488">
    <property type="entry name" value="DUF8175"/>
</dbReference>
<evidence type="ECO:0000256" key="1">
    <source>
        <dbReference type="SAM" id="MobiDB-lite"/>
    </source>
</evidence>
<keyword evidence="2" id="KW-0812">Transmembrane</keyword>
<organism evidence="4 5">
    <name type="scientific">Yinghuangia soli</name>
    <dbReference type="NCBI Taxonomy" id="2908204"/>
    <lineage>
        <taxon>Bacteria</taxon>
        <taxon>Bacillati</taxon>
        <taxon>Actinomycetota</taxon>
        <taxon>Actinomycetes</taxon>
        <taxon>Kitasatosporales</taxon>
        <taxon>Streptomycetaceae</taxon>
        <taxon>Yinghuangia</taxon>
    </lineage>
</organism>
<dbReference type="EMBL" id="JAKFHA010000002">
    <property type="protein sequence ID" value="MCF2526730.1"/>
    <property type="molecule type" value="Genomic_DNA"/>
</dbReference>
<keyword evidence="5" id="KW-1185">Reference proteome</keyword>
<dbReference type="Pfam" id="PF26526">
    <property type="entry name" value="DUF8175"/>
    <property type="match status" value="1"/>
</dbReference>
<evidence type="ECO:0000259" key="3">
    <source>
        <dbReference type="Pfam" id="PF26526"/>
    </source>
</evidence>
<comment type="caution">
    <text evidence="4">The sequence shown here is derived from an EMBL/GenBank/DDBJ whole genome shotgun (WGS) entry which is preliminary data.</text>
</comment>
<gene>
    <name evidence="4" type="ORF">LZ495_05775</name>
</gene>
<name>A0AA41PWP8_9ACTN</name>
<sequence length="294" mass="30099">MARSKKSSGADDVPRSPFAERGFVLSAGFLGIAMIIGLLTILTGSDDSGTGSAAVSASPVGTLPALPPATPCPTPSPAVPQASASTTAGKAGTANAGAAATQPPAAPPATSQAPTAVVDDVVWTYYFGLALPSSDTAGPLAAEGDTARCFEHSRTGALLAAVQISARFHFSAEWQTITGRQIMPGPGRDEAVRRRQLAMKQAQAMNKTVAPIDLQGMRQVVGFTIAEYTDEAATIRIASASPSEGGMFGQTYSLTWSDGDWKLNLSGTGLTSVQSARLGSLTGYTPWGLNASRP</sequence>
<keyword evidence="2" id="KW-0472">Membrane</keyword>
<feature type="region of interest" description="Disordered" evidence="1">
    <location>
        <begin position="66"/>
        <end position="112"/>
    </location>
</feature>
<evidence type="ECO:0000313" key="5">
    <source>
        <dbReference type="Proteomes" id="UP001165378"/>
    </source>
</evidence>
<feature type="compositionally biased region" description="Pro residues" evidence="1">
    <location>
        <begin position="66"/>
        <end position="78"/>
    </location>
</feature>
<protein>
    <recommendedName>
        <fullName evidence="3">DUF8175 domain-containing protein</fullName>
    </recommendedName>
</protein>